<dbReference type="RefSeq" id="WP_209621508.1">
    <property type="nucleotide sequence ID" value="NZ_JAGJRS010000022.1"/>
</dbReference>
<keyword evidence="1" id="KW-0472">Membrane</keyword>
<dbReference type="Proteomes" id="UP000823790">
    <property type="component" value="Unassembled WGS sequence"/>
</dbReference>
<organism evidence="2 3">
    <name type="scientific">Frateuria flava</name>
    <dbReference type="NCBI Taxonomy" id="2821489"/>
    <lineage>
        <taxon>Bacteria</taxon>
        <taxon>Pseudomonadati</taxon>
        <taxon>Pseudomonadota</taxon>
        <taxon>Gammaproteobacteria</taxon>
        <taxon>Lysobacterales</taxon>
        <taxon>Rhodanobacteraceae</taxon>
        <taxon>Frateuria</taxon>
    </lineage>
</organism>
<feature type="transmembrane region" description="Helical" evidence="1">
    <location>
        <begin position="102"/>
        <end position="121"/>
    </location>
</feature>
<dbReference type="EMBL" id="JAGJRS010000022">
    <property type="protein sequence ID" value="MBP1475214.1"/>
    <property type="molecule type" value="Genomic_DNA"/>
</dbReference>
<comment type="caution">
    <text evidence="2">The sequence shown here is derived from an EMBL/GenBank/DDBJ whole genome shotgun (WGS) entry which is preliminary data.</text>
</comment>
<feature type="transmembrane region" description="Helical" evidence="1">
    <location>
        <begin position="127"/>
        <end position="144"/>
    </location>
</feature>
<feature type="transmembrane region" description="Helical" evidence="1">
    <location>
        <begin position="151"/>
        <end position="167"/>
    </location>
</feature>
<protein>
    <submittedName>
        <fullName evidence="2">Uncharacterized protein</fullName>
    </submittedName>
</protein>
<evidence type="ECO:0000313" key="2">
    <source>
        <dbReference type="EMBL" id="MBP1475214.1"/>
    </source>
</evidence>
<evidence type="ECO:0000313" key="3">
    <source>
        <dbReference type="Proteomes" id="UP000823790"/>
    </source>
</evidence>
<gene>
    <name evidence="2" type="ORF">J7I44_12945</name>
</gene>
<keyword evidence="3" id="KW-1185">Reference proteome</keyword>
<sequence>MENRRLRSTVSLHEHAAENLLFIRDAMERASSFTAVPGWGGVVMGLAGLAAAIIAPVQHSRLAWLLTWLATAAVAVGVGLLGVLFKARNEGVPLLSRPARQFALGFVPAIFVAALLTIVLYRAGLDALLPGMWLLLYGTAVIAGGTFSIRIVPLMGVLFLFLGAVALFTAPPVPAICLGLGFGGLHVVFGVLIARKYGG</sequence>
<feature type="transmembrane region" description="Helical" evidence="1">
    <location>
        <begin position="62"/>
        <end position="81"/>
    </location>
</feature>
<accession>A0ABS4DQ84</accession>
<feature type="transmembrane region" description="Helical" evidence="1">
    <location>
        <begin position="33"/>
        <end position="56"/>
    </location>
</feature>
<keyword evidence="1" id="KW-0812">Transmembrane</keyword>
<name>A0ABS4DQ84_9GAMM</name>
<keyword evidence="1" id="KW-1133">Transmembrane helix</keyword>
<reference evidence="2 3" key="1">
    <citation type="submission" date="2021-04" db="EMBL/GenBank/DDBJ databases">
        <authorList>
            <person name="Huq M.A."/>
        </authorList>
    </citation>
    <scope>NUCLEOTIDE SEQUENCE [LARGE SCALE GENOMIC DNA]</scope>
    <source>
        <strain evidence="2 3">MAH-13</strain>
    </source>
</reference>
<proteinExistence type="predicted"/>
<feature type="transmembrane region" description="Helical" evidence="1">
    <location>
        <begin position="173"/>
        <end position="194"/>
    </location>
</feature>
<evidence type="ECO:0000256" key="1">
    <source>
        <dbReference type="SAM" id="Phobius"/>
    </source>
</evidence>